<reference evidence="3 4" key="1">
    <citation type="journal article" date="1999" name="Nature">
        <title>Sequence and analysis of chromosome 2 of the plant Arabidopsis thaliana.</title>
        <authorList>
            <person name="Lin X."/>
            <person name="Kaul S."/>
            <person name="Rounsley S."/>
            <person name="Shea T.P."/>
            <person name="Benito M.I."/>
            <person name="Town C.D."/>
            <person name="Fujii C.Y."/>
            <person name="Mason T."/>
            <person name="Bowman C.L."/>
            <person name="Barnstead M."/>
            <person name="Feldblyum T.V."/>
            <person name="Buell C.R."/>
            <person name="Ketchum K.A."/>
            <person name="Lee J."/>
            <person name="Ronning C.M."/>
            <person name="Koo H.L."/>
            <person name="Moffat K.S."/>
            <person name="Cronin L.A."/>
            <person name="Shen M."/>
            <person name="Pai G."/>
            <person name="Van Aken S."/>
            <person name="Umayam L."/>
            <person name="Tallon L.J."/>
            <person name="Gill J.E."/>
            <person name="Adams M.D."/>
            <person name="Carrera A.J."/>
            <person name="Creasy T.H."/>
            <person name="Goodman H.M."/>
            <person name="Somerville C.R."/>
            <person name="Copenhaver G.P."/>
            <person name="Preuss D."/>
            <person name="Nierman W.C."/>
            <person name="White O."/>
            <person name="Eisen J.A."/>
            <person name="Salzberg S.L."/>
            <person name="Fraser C.M."/>
            <person name="Venter J.C."/>
        </authorList>
    </citation>
    <scope>NUCLEOTIDE SEQUENCE [LARGE SCALE GENOMIC DNA]</scope>
    <source>
        <strain evidence="4">cv. Columbia</strain>
    </source>
</reference>
<keyword evidence="5 6" id="KW-1267">Proteomics identification</keyword>
<dbReference type="PANTHER" id="PTHR48049">
    <property type="entry name" value="GLYCOSYLTRANSFERASE"/>
    <property type="match status" value="1"/>
</dbReference>
<proteinExistence type="evidence at protein level"/>
<organism evidence="3 4">
    <name type="scientific">Arabidopsis thaliana</name>
    <name type="common">Mouse-ear cress</name>
    <dbReference type="NCBI Taxonomy" id="3702"/>
    <lineage>
        <taxon>Eukaryota</taxon>
        <taxon>Viridiplantae</taxon>
        <taxon>Streptophyta</taxon>
        <taxon>Embryophyta</taxon>
        <taxon>Tracheophyta</taxon>
        <taxon>Spermatophyta</taxon>
        <taxon>Magnoliopsida</taxon>
        <taxon>eudicotyledons</taxon>
        <taxon>Gunneridae</taxon>
        <taxon>Pentapetalae</taxon>
        <taxon>rosids</taxon>
        <taxon>malvids</taxon>
        <taxon>Brassicales</taxon>
        <taxon>Brassicaceae</taxon>
        <taxon>Camelineae</taxon>
        <taxon>Arabidopsis</taxon>
    </lineage>
</organism>
<dbReference type="InterPro" id="IPR050481">
    <property type="entry name" value="UDP-glycosyltransf_plant"/>
</dbReference>
<dbReference type="SMR" id="A0A1P8AYN6"/>
<evidence type="ECO:0000313" key="4">
    <source>
        <dbReference type="Proteomes" id="UP000006548"/>
    </source>
</evidence>
<dbReference type="FunFam" id="3.40.50.2000:FF:000087">
    <property type="entry name" value="Glycosyltransferase"/>
    <property type="match status" value="1"/>
</dbReference>
<sequence length="290" mass="32681">MEPTFHAFMFPWFAFGHMIPFLHLANKLAEKGHQITFLLPKKAQKQLEHHNLFPDSIVFHPLTIPHVNGLPAGAETTSDISISMDNLLSEALDLTRDQVEAAVRALRPDLIFFDFAHWIPEIAKEHMIKSVSYMIVSATTIAYTFAPGGVLGVPPPGYPSSKVLYRENDAHALATLSIFYKRLYHQITTGFKSCDIIALRTCNEIEGDQVLFTRLMTEEFKVSVEVSREKTGWFSKESLSDAIKSVMDKDSDLGKLVRSNHAKLKETLGSHGLLTGYVDKFVEELQEYLI</sequence>
<dbReference type="ProteomicsDB" id="215774"/>
<dbReference type="EMBL" id="CP002685">
    <property type="protein sequence ID" value="ANM61733.1"/>
    <property type="molecule type" value="Genomic_DNA"/>
</dbReference>
<accession>A0A1P8AYN6</accession>
<dbReference type="PANTHER" id="PTHR48049:SF91">
    <property type="entry name" value="UDP-GLYCOSYLTRANSFERASE 79B7-RELATED"/>
    <property type="match status" value="1"/>
</dbReference>
<gene>
    <name evidence="2 3" type="ordered locus">At2g22930</name>
    <name evidence="3" type="ORF">T20K9.14</name>
    <name evidence="3" type="ORF">T20K9_14</name>
</gene>
<keyword evidence="4" id="KW-1185">Reference proteome</keyword>
<reference evidence="4" key="2">
    <citation type="journal article" date="2017" name="Plant J.">
        <title>Araport11: a complete reannotation of the Arabidopsis thaliana reference genome.</title>
        <authorList>
            <person name="Cheng C.Y."/>
            <person name="Krishnakumar V."/>
            <person name="Chan A.P."/>
            <person name="Thibaud-Nissen F."/>
            <person name="Schobel S."/>
            <person name="Town C.D."/>
        </authorList>
    </citation>
    <scope>GENOME REANNOTATION</scope>
    <source>
        <strain evidence="4">cv. Columbia</strain>
    </source>
</reference>
<evidence type="ECO:0007829" key="5">
    <source>
        <dbReference type="PeptideAtlas" id="A0A1P8AYN6"/>
    </source>
</evidence>
<dbReference type="Araport" id="AT2G22930"/>
<dbReference type="Proteomes" id="UP000006548">
    <property type="component" value="Chromosome 2"/>
</dbReference>
<dbReference type="Gene3D" id="3.40.50.2000">
    <property type="entry name" value="Glycogen Phosphorylase B"/>
    <property type="match status" value="2"/>
</dbReference>
<dbReference type="SUPFAM" id="SSF53756">
    <property type="entry name" value="UDP-Glycosyltransferase/glycogen phosphorylase"/>
    <property type="match status" value="2"/>
</dbReference>
<dbReference type="GeneID" id="816824"/>
<dbReference type="GO" id="GO:0035251">
    <property type="term" value="F:UDP-glucosyltransferase activity"/>
    <property type="evidence" value="ECO:0007669"/>
    <property type="project" value="InterPro"/>
</dbReference>
<dbReference type="ExpressionAtlas" id="A0A1P8AYN6">
    <property type="expression patterns" value="baseline and differential"/>
</dbReference>
<name>A0A1P8AYN6_ARATH</name>
<evidence type="ECO:0007829" key="6">
    <source>
        <dbReference type="ProteomicsDB" id="A0A1P8AYN6"/>
    </source>
</evidence>
<dbReference type="AlphaFoldDB" id="A0A1P8AYN6"/>
<evidence type="ECO:0000256" key="1">
    <source>
        <dbReference type="ARBA" id="ARBA00009995"/>
    </source>
</evidence>
<protein>
    <submittedName>
        <fullName evidence="3">UDP-Glycosyltransferase superfamily protein</fullName>
    </submittedName>
</protein>
<evidence type="ECO:0000313" key="2">
    <source>
        <dbReference type="Araport" id="AT2G22930"/>
    </source>
</evidence>
<comment type="similarity">
    <text evidence="1">Belongs to the UDP-glycosyltransferase family.</text>
</comment>
<dbReference type="TAIR" id="AT2G22930"/>
<evidence type="ECO:0000313" key="3">
    <source>
        <dbReference type="EMBL" id="ANM61733.1"/>
    </source>
</evidence>